<reference evidence="3" key="1">
    <citation type="submission" date="2020-05" db="EMBL/GenBank/DDBJ databases">
        <authorList>
            <person name="Chiriac C."/>
            <person name="Salcher M."/>
            <person name="Ghai R."/>
            <person name="Kavagutti S V."/>
        </authorList>
    </citation>
    <scope>NUCLEOTIDE SEQUENCE</scope>
</reference>
<sequence length="1128" mass="123971">MTNSLDVRNSLVEALRLDLVGPDKGHLLADERLPGWVRPSNWYLTGFIIPSGTPLEKRGDDDEDDDGGEVPPPGGLPEESNEDRKAAKKAFFPSSLGLSFLIAQGVQSLSVTVRWGDYTHEDFVDPEGKLIKVWQRHPREAILPVPLTGHPDVQVHNVPDSRGLQLHAVERQIPGEALRGQIPAGTRSVSVFLVNHRAPIPPGDGESDLAYAFQAELEVACDCPLVPRPDLRGGSADEMDDRIADLHYADTPEYASGHGVSVESQLVDGCCYAVRSTWMPSAQVEKTVTVDVPDVELDMAVLGALPDGAAADASLRPLVGHYRAWIAAQTKEIASLEGTRRMTAEQLVHFTDFAARRIEKGVSLLSSDPQALDAFKAANRAVGRALRARLKVESPKWRAFQLAFLLLNLPGLAEAGDPDRETVDLLFFPTGGGKTEAYLGLAAFAMVIRRLQNPGDKGLAGAGVCVIMRYTLRLLTLDQLGRAAGLVCALELERASDADKYGHWPFEIGLWVGKAATPNIMGRKGDGRDDTARSKVNRFKGNPRGNPSPIPLENCPWCGTRFQPDSFNLLPNADDPAELRVSCTNFECDFSGSKQSLPILAVDEMIYRRLPAFLIATVDKFASLPWVGPSGAILGGSDRFSEAGFFGAAEPGKGKRLAAPLSPPDLVIQDELHLISGPLGTMAGLYEAAIEALCIRRTPNGKVIRPKIVASTATVRRAQDQIQALFGRALTQVFPPPGPDRRDSFFARIAPASEVPARLYLGIAAQGRNPKVMMRRVWVPLMSAAERLYRDAGGHKNEQNPVDPYMTVLGYFNSLRELGGARRILEEEVRSTIKGYGGRLRIGEKRGPFQDRTNFSEVVELTSRVSTDKVADARRRLECGFHESNRVDCAIATNMISVGLDIPRLGTMMVLGQPKTHSEYIQATSRVGRDDKKPGLVITLLNIHKPRDRSHYERFRHYHETFYRSVEVASVTPFSARALDKGFAGALVSLARHLEPTLTAPQGAEGIAAVRAALERKLLDAFLERVRSQPIHDAAELQERERSVQNRVVDLLDTWQKIVEEFKSVGAAVQYQKWELKQPKPLLMEMLDDKPHSANHEKFRANRSLRDVEPEVNLFLLDLSGSPVEDKS</sequence>
<feature type="domain" description="Helicase C-terminal" evidence="2">
    <location>
        <begin position="807"/>
        <end position="980"/>
    </location>
</feature>
<gene>
    <name evidence="3" type="ORF">UFOPK3522_00976</name>
</gene>
<evidence type="ECO:0000259" key="2">
    <source>
        <dbReference type="PROSITE" id="PS51194"/>
    </source>
</evidence>
<feature type="region of interest" description="Disordered" evidence="1">
    <location>
        <begin position="53"/>
        <end position="86"/>
    </location>
</feature>
<dbReference type="InterPro" id="IPR001650">
    <property type="entry name" value="Helicase_C-like"/>
</dbReference>
<dbReference type="SUPFAM" id="SSF52540">
    <property type="entry name" value="P-loop containing nucleoside triphosphate hydrolases"/>
    <property type="match status" value="1"/>
</dbReference>
<dbReference type="NCBIfam" id="NF038325">
    <property type="entry name" value="DISARM_DrmAS"/>
    <property type="match status" value="1"/>
</dbReference>
<dbReference type="InterPro" id="IPR027417">
    <property type="entry name" value="P-loop_NTPase"/>
</dbReference>
<protein>
    <submittedName>
        <fullName evidence="3">Unannotated protein</fullName>
    </submittedName>
</protein>
<evidence type="ECO:0000256" key="1">
    <source>
        <dbReference type="SAM" id="MobiDB-lite"/>
    </source>
</evidence>
<name>A0A6J5ZTR1_9ZZZZ</name>
<dbReference type="EMBL" id="CAESAO010000080">
    <property type="protein sequence ID" value="CAB4344619.1"/>
    <property type="molecule type" value="Genomic_DNA"/>
</dbReference>
<dbReference type="Pfam" id="PF00271">
    <property type="entry name" value="Helicase_C"/>
    <property type="match status" value="1"/>
</dbReference>
<accession>A0A6J5ZTR1</accession>
<evidence type="ECO:0000313" key="3">
    <source>
        <dbReference type="EMBL" id="CAB4344619.1"/>
    </source>
</evidence>
<proteinExistence type="predicted"/>
<dbReference type="Gene3D" id="3.40.50.300">
    <property type="entry name" value="P-loop containing nucleotide triphosphate hydrolases"/>
    <property type="match status" value="1"/>
</dbReference>
<dbReference type="PROSITE" id="PS51194">
    <property type="entry name" value="HELICASE_CTER"/>
    <property type="match status" value="1"/>
</dbReference>
<dbReference type="AlphaFoldDB" id="A0A6J5ZTR1"/>
<dbReference type="CDD" id="cd18785">
    <property type="entry name" value="SF2_C"/>
    <property type="match status" value="1"/>
</dbReference>
<organism evidence="3">
    <name type="scientific">freshwater metagenome</name>
    <dbReference type="NCBI Taxonomy" id="449393"/>
    <lineage>
        <taxon>unclassified sequences</taxon>
        <taxon>metagenomes</taxon>
        <taxon>ecological metagenomes</taxon>
    </lineage>
</organism>